<evidence type="ECO:0000313" key="6">
    <source>
        <dbReference type="Proteomes" id="UP000321413"/>
    </source>
</evidence>
<dbReference type="InterPro" id="IPR000182">
    <property type="entry name" value="GNAT_dom"/>
</dbReference>
<feature type="compositionally biased region" description="Low complexity" evidence="3">
    <location>
        <begin position="211"/>
        <end position="232"/>
    </location>
</feature>
<feature type="compositionally biased region" description="Basic residues" evidence="3">
    <location>
        <begin position="135"/>
        <end position="146"/>
    </location>
</feature>
<feature type="compositionally biased region" description="Basic residues" evidence="3">
    <location>
        <begin position="189"/>
        <end position="209"/>
    </location>
</feature>
<organism evidence="5 6">
    <name type="scientific">Massilia arenae</name>
    <dbReference type="NCBI Taxonomy" id="2603288"/>
    <lineage>
        <taxon>Bacteria</taxon>
        <taxon>Pseudomonadati</taxon>
        <taxon>Pseudomonadota</taxon>
        <taxon>Betaproteobacteria</taxon>
        <taxon>Burkholderiales</taxon>
        <taxon>Oxalobacteraceae</taxon>
        <taxon>Telluria group</taxon>
        <taxon>Massilia</taxon>
    </lineage>
</organism>
<name>A0A5C7FSK1_9BURK</name>
<protein>
    <submittedName>
        <fullName evidence="5">GNAT family N-acetyltransferase</fullName>
    </submittedName>
</protein>
<feature type="domain" description="N-acetyltransferase" evidence="4">
    <location>
        <begin position="287"/>
        <end position="434"/>
    </location>
</feature>
<dbReference type="InterPro" id="IPR016181">
    <property type="entry name" value="Acyl_CoA_acyltransferase"/>
</dbReference>
<evidence type="ECO:0000256" key="1">
    <source>
        <dbReference type="ARBA" id="ARBA00022679"/>
    </source>
</evidence>
<evidence type="ECO:0000313" key="5">
    <source>
        <dbReference type="EMBL" id="TXF97470.1"/>
    </source>
</evidence>
<dbReference type="SUPFAM" id="SSF55729">
    <property type="entry name" value="Acyl-CoA N-acyltransferases (Nat)"/>
    <property type="match status" value="1"/>
</dbReference>
<feature type="compositionally biased region" description="Basic residues" evidence="3">
    <location>
        <begin position="233"/>
        <end position="254"/>
    </location>
</feature>
<dbReference type="EMBL" id="VPFD01000026">
    <property type="protein sequence ID" value="TXF97470.1"/>
    <property type="molecule type" value="Genomic_DNA"/>
</dbReference>
<dbReference type="PANTHER" id="PTHR43877">
    <property type="entry name" value="AMINOALKYLPHOSPHONATE N-ACETYLTRANSFERASE-RELATED-RELATED"/>
    <property type="match status" value="1"/>
</dbReference>
<dbReference type="Pfam" id="PF00583">
    <property type="entry name" value="Acetyltransf_1"/>
    <property type="match status" value="1"/>
</dbReference>
<dbReference type="Gene3D" id="3.40.630.30">
    <property type="match status" value="1"/>
</dbReference>
<evidence type="ECO:0000256" key="3">
    <source>
        <dbReference type="SAM" id="MobiDB-lite"/>
    </source>
</evidence>
<feature type="compositionally biased region" description="Basic residues" evidence="3">
    <location>
        <begin position="93"/>
        <end position="105"/>
    </location>
</feature>
<keyword evidence="2" id="KW-0012">Acyltransferase</keyword>
<gene>
    <name evidence="5" type="ORF">FVD38_20860</name>
</gene>
<dbReference type="InterPro" id="IPR050832">
    <property type="entry name" value="Bact_Acetyltransf"/>
</dbReference>
<reference evidence="5 6" key="1">
    <citation type="submission" date="2019-08" db="EMBL/GenBank/DDBJ databases">
        <title>Massilia golmudensis sp. nov., isolated from sand in the Qinghai-Tibetan Plateau.</title>
        <authorList>
            <person name="Zhang B."/>
        </authorList>
    </citation>
    <scope>NUCLEOTIDE SEQUENCE [LARGE SCALE GENOMIC DNA]</scope>
    <source>
        <strain evidence="5 6">GEM5</strain>
    </source>
</reference>
<evidence type="ECO:0000256" key="2">
    <source>
        <dbReference type="ARBA" id="ARBA00023315"/>
    </source>
</evidence>
<dbReference type="AlphaFoldDB" id="A0A5C7FSK1"/>
<keyword evidence="6" id="KW-1185">Reference proteome</keyword>
<feature type="compositionally biased region" description="Basic residues" evidence="3">
    <location>
        <begin position="49"/>
        <end position="74"/>
    </location>
</feature>
<dbReference type="PROSITE" id="PS51186">
    <property type="entry name" value="GNAT"/>
    <property type="match status" value="1"/>
</dbReference>
<dbReference type="CDD" id="cd04301">
    <property type="entry name" value="NAT_SF"/>
    <property type="match status" value="1"/>
</dbReference>
<accession>A0A5C7FSK1</accession>
<evidence type="ECO:0000259" key="4">
    <source>
        <dbReference type="PROSITE" id="PS51186"/>
    </source>
</evidence>
<dbReference type="GO" id="GO:0016747">
    <property type="term" value="F:acyltransferase activity, transferring groups other than amino-acyl groups"/>
    <property type="evidence" value="ECO:0007669"/>
    <property type="project" value="InterPro"/>
</dbReference>
<sequence>MAAPGLIGDRHLIPGWPIAVARVYTALICPALSFSRFLRLSRYACHHRTCTGGHHDHRHRQPARQSRPQRHRAQSRGAARTQRAPDMPDEHRARRWLGRRTRRRGAAALDRHAPGGQPRGQDAAGRPAPAVQRHPDRRRRARHRGVPLRAGLGAAGGGAGARRRDRSRLPVPAAGAPERGARFQSRHAGAVRRGLRRRRSPHGRARGRAGPRGARAGRQPGQRRPAPAGGARLRPRTLRERRRNLRPRVRRRDARAVRRGVRHLAEAVDLAGGAAGRGACIMGMKANPVRRATLDDVAALVGIEDASFPGNRLDRRRFRYLLASAHGALLVDAADEDSLRGYVLLLFRANSTIARLYSIATHPEHLGRGVGAGLVDAAERQARAHGYTCLRLEIRADNAASLALFRGRGYREFGRHAAYYHDGMDALRLQKPLAPRIPASDLTG</sequence>
<proteinExistence type="predicted"/>
<comment type="caution">
    <text evidence="5">The sequence shown here is derived from an EMBL/GenBank/DDBJ whole genome shotgun (WGS) entry which is preliminary data.</text>
</comment>
<keyword evidence="1 5" id="KW-0808">Transferase</keyword>
<dbReference type="Proteomes" id="UP000321413">
    <property type="component" value="Unassembled WGS sequence"/>
</dbReference>
<feature type="region of interest" description="Disordered" evidence="3">
    <location>
        <begin position="49"/>
        <end position="254"/>
    </location>
</feature>